<keyword evidence="8" id="KW-0325">Glycoprotein</keyword>
<evidence type="ECO:0000259" key="13">
    <source>
        <dbReference type="PROSITE" id="PS50262"/>
    </source>
</evidence>
<comment type="subcellular location">
    <subcellularLocation>
        <location evidence="1">Cell membrane</location>
        <topology evidence="1">Multi-pass membrane protein</topology>
    </subcellularLocation>
</comment>
<feature type="region of interest" description="Disordered" evidence="11">
    <location>
        <begin position="308"/>
        <end position="335"/>
    </location>
</feature>
<feature type="transmembrane region" description="Helical" evidence="12">
    <location>
        <begin position="56"/>
        <end position="77"/>
    </location>
</feature>
<feature type="transmembrane region" description="Helical" evidence="12">
    <location>
        <begin position="97"/>
        <end position="118"/>
    </location>
</feature>
<name>K1PVB8_MAGGI</name>
<dbReference type="InterPro" id="IPR000276">
    <property type="entry name" value="GPCR_Rhodpsn"/>
</dbReference>
<dbReference type="PANTHER" id="PTHR11866:SF16">
    <property type="entry name" value="PROSTAGLANDIN E2 RECEPTOR EP4 SUBTYPE-LIKE PROTEIN"/>
    <property type="match status" value="1"/>
</dbReference>
<evidence type="ECO:0000256" key="7">
    <source>
        <dbReference type="ARBA" id="ARBA00023170"/>
    </source>
</evidence>
<evidence type="ECO:0000256" key="9">
    <source>
        <dbReference type="ARBA" id="ARBA00023224"/>
    </source>
</evidence>
<keyword evidence="4 12" id="KW-1133">Transmembrane helix</keyword>
<evidence type="ECO:0000256" key="4">
    <source>
        <dbReference type="ARBA" id="ARBA00022989"/>
    </source>
</evidence>
<dbReference type="PANTHER" id="PTHR11866">
    <property type="entry name" value="G-PROTEIN COUPLED RECEPTOR FAMILY 1 MEMBER"/>
    <property type="match status" value="1"/>
</dbReference>
<dbReference type="GO" id="GO:0005886">
    <property type="term" value="C:plasma membrane"/>
    <property type="evidence" value="ECO:0007669"/>
    <property type="project" value="UniProtKB-SubCell"/>
</dbReference>
<evidence type="ECO:0000256" key="11">
    <source>
        <dbReference type="SAM" id="MobiDB-lite"/>
    </source>
</evidence>
<dbReference type="PROSITE" id="PS50262">
    <property type="entry name" value="G_PROTEIN_RECEP_F1_2"/>
    <property type="match status" value="1"/>
</dbReference>
<evidence type="ECO:0000256" key="8">
    <source>
        <dbReference type="ARBA" id="ARBA00023180"/>
    </source>
</evidence>
<keyword evidence="3 10" id="KW-0812">Transmembrane</keyword>
<sequence>METTLYINSSTTETTSVPNWPSPAPASLLLVFGVVGNILALVILFCSARSHKWRPFYRFVCGLAITDGGGVFLSYPLVMVRYASQFQYDYPQPMCDYMAFILMFTILASALIVCAMSLDRFLAILYPHFYNKPTKNRRAILMIAGIWIFSAVMSSLHLMAGHKSLSFFPGSWCFLDFVHSDTKAFAFLYSVTGILVLGTTAALNITVIFNVCRNIQQKKKKPKKKDIYIIAFLLLIVILFSSCITPLLINIFGHAIGTLSGNGQFELVALRISVTNSIVDPWIYIVFRKDTFDFFQRKVMNRIFASQLSTGPSSTHDSEVSREPSVSVSMSYATR</sequence>
<comment type="similarity">
    <text evidence="10">Belongs to the G-protein coupled receptor 1 family.</text>
</comment>
<dbReference type="InParanoid" id="K1PVB8"/>
<evidence type="ECO:0000313" key="14">
    <source>
        <dbReference type="EMBL" id="EKC28302.1"/>
    </source>
</evidence>
<protein>
    <submittedName>
        <fullName evidence="14">Prostaglandin E2 receptor EP4 subtype</fullName>
    </submittedName>
</protein>
<dbReference type="PRINTS" id="PR01788">
    <property type="entry name" value="PROSTANOIDR"/>
</dbReference>
<organism evidence="14">
    <name type="scientific">Magallana gigas</name>
    <name type="common">Pacific oyster</name>
    <name type="synonym">Crassostrea gigas</name>
    <dbReference type="NCBI Taxonomy" id="29159"/>
    <lineage>
        <taxon>Eukaryota</taxon>
        <taxon>Metazoa</taxon>
        <taxon>Spiralia</taxon>
        <taxon>Lophotrochozoa</taxon>
        <taxon>Mollusca</taxon>
        <taxon>Bivalvia</taxon>
        <taxon>Autobranchia</taxon>
        <taxon>Pteriomorphia</taxon>
        <taxon>Ostreida</taxon>
        <taxon>Ostreoidea</taxon>
        <taxon>Ostreidae</taxon>
        <taxon>Magallana</taxon>
    </lineage>
</organism>
<evidence type="ECO:0000256" key="10">
    <source>
        <dbReference type="RuleBase" id="RU000688"/>
    </source>
</evidence>
<proteinExistence type="inferred from homology"/>
<evidence type="ECO:0000256" key="1">
    <source>
        <dbReference type="ARBA" id="ARBA00004651"/>
    </source>
</evidence>
<keyword evidence="2" id="KW-1003">Cell membrane</keyword>
<gene>
    <name evidence="14" type="ORF">CGI_10021609</name>
</gene>
<feature type="transmembrane region" description="Helical" evidence="12">
    <location>
        <begin position="24"/>
        <end position="44"/>
    </location>
</feature>
<evidence type="ECO:0000256" key="5">
    <source>
        <dbReference type="ARBA" id="ARBA00023040"/>
    </source>
</evidence>
<dbReference type="Pfam" id="PF00001">
    <property type="entry name" value="7tm_1"/>
    <property type="match status" value="1"/>
</dbReference>
<reference evidence="14" key="1">
    <citation type="journal article" date="2012" name="Nature">
        <title>The oyster genome reveals stress adaptation and complexity of shell formation.</title>
        <authorList>
            <person name="Zhang G."/>
            <person name="Fang X."/>
            <person name="Guo X."/>
            <person name="Li L."/>
            <person name="Luo R."/>
            <person name="Xu F."/>
            <person name="Yang P."/>
            <person name="Zhang L."/>
            <person name="Wang X."/>
            <person name="Qi H."/>
            <person name="Xiong Z."/>
            <person name="Que H."/>
            <person name="Xie Y."/>
            <person name="Holland P.W."/>
            <person name="Paps J."/>
            <person name="Zhu Y."/>
            <person name="Wu F."/>
            <person name="Chen Y."/>
            <person name="Wang J."/>
            <person name="Peng C."/>
            <person name="Meng J."/>
            <person name="Yang L."/>
            <person name="Liu J."/>
            <person name="Wen B."/>
            <person name="Zhang N."/>
            <person name="Huang Z."/>
            <person name="Zhu Q."/>
            <person name="Feng Y."/>
            <person name="Mount A."/>
            <person name="Hedgecock D."/>
            <person name="Xu Z."/>
            <person name="Liu Y."/>
            <person name="Domazet-Loso T."/>
            <person name="Du Y."/>
            <person name="Sun X."/>
            <person name="Zhang S."/>
            <person name="Liu B."/>
            <person name="Cheng P."/>
            <person name="Jiang X."/>
            <person name="Li J."/>
            <person name="Fan D."/>
            <person name="Wang W."/>
            <person name="Fu W."/>
            <person name="Wang T."/>
            <person name="Wang B."/>
            <person name="Zhang J."/>
            <person name="Peng Z."/>
            <person name="Li Y."/>
            <person name="Li N."/>
            <person name="Wang J."/>
            <person name="Chen M."/>
            <person name="He Y."/>
            <person name="Tan F."/>
            <person name="Song X."/>
            <person name="Zheng Q."/>
            <person name="Huang R."/>
            <person name="Yang H."/>
            <person name="Du X."/>
            <person name="Chen L."/>
            <person name="Yang M."/>
            <person name="Gaffney P.M."/>
            <person name="Wang S."/>
            <person name="Luo L."/>
            <person name="She Z."/>
            <person name="Ming Y."/>
            <person name="Huang W."/>
            <person name="Zhang S."/>
            <person name="Huang B."/>
            <person name="Zhang Y."/>
            <person name="Qu T."/>
            <person name="Ni P."/>
            <person name="Miao G."/>
            <person name="Wang J."/>
            <person name="Wang Q."/>
            <person name="Steinberg C.E."/>
            <person name="Wang H."/>
            <person name="Li N."/>
            <person name="Qian L."/>
            <person name="Zhang G."/>
            <person name="Li Y."/>
            <person name="Yang H."/>
            <person name="Liu X."/>
            <person name="Wang J."/>
            <person name="Yin Y."/>
            <person name="Wang J."/>
        </authorList>
    </citation>
    <scope>NUCLEOTIDE SEQUENCE [LARGE SCALE GENOMIC DNA]</scope>
    <source>
        <strain evidence="14">05x7-T-G4-1.051#20</strain>
    </source>
</reference>
<dbReference type="GO" id="GO:0004930">
    <property type="term" value="F:G protein-coupled receptor activity"/>
    <property type="evidence" value="ECO:0007669"/>
    <property type="project" value="UniProtKB-KW"/>
</dbReference>
<feature type="domain" description="G-protein coupled receptors family 1 profile" evidence="13">
    <location>
        <begin position="36"/>
        <end position="284"/>
    </location>
</feature>
<dbReference type="GO" id="GO:0007204">
    <property type="term" value="P:positive regulation of cytosolic calcium ion concentration"/>
    <property type="evidence" value="ECO:0007669"/>
    <property type="project" value="TreeGrafter"/>
</dbReference>
<feature type="compositionally biased region" description="Low complexity" evidence="11">
    <location>
        <begin position="323"/>
        <end position="335"/>
    </location>
</feature>
<dbReference type="OrthoDB" id="6127239at2759"/>
<keyword evidence="7 10" id="KW-0675">Receptor</keyword>
<feature type="transmembrane region" description="Helical" evidence="12">
    <location>
        <begin position="139"/>
        <end position="160"/>
    </location>
</feature>
<dbReference type="HOGENOM" id="CLU_045991_0_0_1"/>
<dbReference type="SUPFAM" id="SSF81321">
    <property type="entry name" value="Family A G protein-coupled receptor-like"/>
    <property type="match status" value="1"/>
</dbReference>
<dbReference type="GO" id="GO:0007189">
    <property type="term" value="P:adenylate cyclase-activating G protein-coupled receptor signaling pathway"/>
    <property type="evidence" value="ECO:0007669"/>
    <property type="project" value="TreeGrafter"/>
</dbReference>
<dbReference type="CDD" id="cd14981">
    <property type="entry name" value="7tmA_Prostanoid_R"/>
    <property type="match status" value="1"/>
</dbReference>
<evidence type="ECO:0000256" key="2">
    <source>
        <dbReference type="ARBA" id="ARBA00022475"/>
    </source>
</evidence>
<dbReference type="AlphaFoldDB" id="K1PVB8"/>
<evidence type="ECO:0000256" key="12">
    <source>
        <dbReference type="SAM" id="Phobius"/>
    </source>
</evidence>
<dbReference type="InterPro" id="IPR017452">
    <property type="entry name" value="GPCR_Rhodpsn_7TM"/>
</dbReference>
<accession>K1PVB8</accession>
<keyword evidence="5 10" id="KW-0297">G-protein coupled receptor</keyword>
<dbReference type="PROSITE" id="PS00237">
    <property type="entry name" value="G_PROTEIN_RECEP_F1_1"/>
    <property type="match status" value="1"/>
</dbReference>
<evidence type="ECO:0000256" key="6">
    <source>
        <dbReference type="ARBA" id="ARBA00023136"/>
    </source>
</evidence>
<dbReference type="PRINTS" id="PR00237">
    <property type="entry name" value="GPCRRHODOPSN"/>
</dbReference>
<keyword evidence="6 12" id="KW-0472">Membrane</keyword>
<dbReference type="Gene3D" id="1.20.1070.10">
    <property type="entry name" value="Rhodopsin 7-helix transmembrane proteins"/>
    <property type="match status" value="1"/>
</dbReference>
<feature type="transmembrane region" description="Helical" evidence="12">
    <location>
        <begin position="227"/>
        <end position="256"/>
    </location>
</feature>
<evidence type="ECO:0000256" key="3">
    <source>
        <dbReference type="ARBA" id="ARBA00022692"/>
    </source>
</evidence>
<dbReference type="InterPro" id="IPR008365">
    <property type="entry name" value="Prostanoid_rcpt"/>
</dbReference>
<feature type="transmembrane region" description="Helical" evidence="12">
    <location>
        <begin position="184"/>
        <end position="207"/>
    </location>
</feature>
<dbReference type="EMBL" id="JH818141">
    <property type="protein sequence ID" value="EKC28302.1"/>
    <property type="molecule type" value="Genomic_DNA"/>
</dbReference>
<keyword evidence="9 10" id="KW-0807">Transducer</keyword>